<feature type="compositionally biased region" description="Low complexity" evidence="1">
    <location>
        <begin position="443"/>
        <end position="464"/>
    </location>
</feature>
<dbReference type="Proteomes" id="UP001162480">
    <property type="component" value="Chromosome 11"/>
</dbReference>
<feature type="compositionally biased region" description="Polar residues" evidence="1">
    <location>
        <begin position="487"/>
        <end position="506"/>
    </location>
</feature>
<dbReference type="PANTHER" id="PTHR16156">
    <property type="entry name" value="AFTIPHILIN A-RELATED"/>
    <property type="match status" value="1"/>
</dbReference>
<evidence type="ECO:0000313" key="3">
    <source>
        <dbReference type="EMBL" id="CAI9730381.1"/>
    </source>
</evidence>
<feature type="domain" description="Aftiphilin clathrin-binding box" evidence="2">
    <location>
        <begin position="734"/>
        <end position="794"/>
    </location>
</feature>
<feature type="compositionally biased region" description="Low complexity" evidence="1">
    <location>
        <begin position="402"/>
        <end position="411"/>
    </location>
</feature>
<protein>
    <recommendedName>
        <fullName evidence="2">Aftiphilin clathrin-binding box domain-containing protein</fullName>
    </recommendedName>
</protein>
<feature type="region of interest" description="Disordered" evidence="1">
    <location>
        <begin position="144"/>
        <end position="186"/>
    </location>
</feature>
<proteinExistence type="predicted"/>
<name>A0AA36B9I7_OCTVU</name>
<accession>A0AA36B9I7</accession>
<feature type="compositionally biased region" description="Low complexity" evidence="1">
    <location>
        <begin position="301"/>
        <end position="319"/>
    </location>
</feature>
<dbReference type="EMBL" id="OX597824">
    <property type="protein sequence ID" value="CAI9730381.1"/>
    <property type="molecule type" value="Genomic_DNA"/>
</dbReference>
<feature type="compositionally biased region" description="Polar residues" evidence="1">
    <location>
        <begin position="633"/>
        <end position="645"/>
    </location>
</feature>
<feature type="compositionally biased region" description="Polar residues" evidence="1">
    <location>
        <begin position="387"/>
        <end position="401"/>
    </location>
</feature>
<dbReference type="InterPro" id="IPR046359">
    <property type="entry name" value="Aftin-like"/>
</dbReference>
<feature type="compositionally biased region" description="Basic and acidic residues" evidence="1">
    <location>
        <begin position="164"/>
        <end position="173"/>
    </location>
</feature>
<feature type="compositionally biased region" description="Pro residues" evidence="1">
    <location>
        <begin position="320"/>
        <end position="329"/>
    </location>
</feature>
<dbReference type="GO" id="GO:0032588">
    <property type="term" value="C:trans-Golgi network membrane"/>
    <property type="evidence" value="ECO:0007669"/>
    <property type="project" value="InterPro"/>
</dbReference>
<feature type="region of interest" description="Disordered" evidence="1">
    <location>
        <begin position="628"/>
        <end position="654"/>
    </location>
</feature>
<organism evidence="3 4">
    <name type="scientific">Octopus vulgaris</name>
    <name type="common">Common octopus</name>
    <dbReference type="NCBI Taxonomy" id="6645"/>
    <lineage>
        <taxon>Eukaryota</taxon>
        <taxon>Metazoa</taxon>
        <taxon>Spiralia</taxon>
        <taxon>Lophotrochozoa</taxon>
        <taxon>Mollusca</taxon>
        <taxon>Cephalopoda</taxon>
        <taxon>Coleoidea</taxon>
        <taxon>Octopodiformes</taxon>
        <taxon>Octopoda</taxon>
        <taxon>Incirrata</taxon>
        <taxon>Octopodidae</taxon>
        <taxon>Octopus</taxon>
    </lineage>
</organism>
<keyword evidence="4" id="KW-1185">Reference proteome</keyword>
<evidence type="ECO:0000256" key="1">
    <source>
        <dbReference type="SAM" id="MobiDB-lite"/>
    </source>
</evidence>
<evidence type="ECO:0000313" key="4">
    <source>
        <dbReference type="Proteomes" id="UP001162480"/>
    </source>
</evidence>
<feature type="compositionally biased region" description="Low complexity" evidence="1">
    <location>
        <begin position="225"/>
        <end position="243"/>
    </location>
</feature>
<dbReference type="AlphaFoldDB" id="A0AA36B9I7"/>
<evidence type="ECO:0000259" key="2">
    <source>
        <dbReference type="Pfam" id="PF15045"/>
    </source>
</evidence>
<feature type="compositionally biased region" description="Polar residues" evidence="1">
    <location>
        <begin position="336"/>
        <end position="359"/>
    </location>
</feature>
<dbReference type="InterPro" id="IPR029205">
    <property type="entry name" value="Clathrin-bd"/>
</dbReference>
<feature type="region of interest" description="Disordered" evidence="1">
    <location>
        <begin position="1"/>
        <end position="25"/>
    </location>
</feature>
<gene>
    <name evidence="3" type="ORF">OCTVUL_1B017994</name>
</gene>
<reference evidence="3" key="1">
    <citation type="submission" date="2023-08" db="EMBL/GenBank/DDBJ databases">
        <authorList>
            <person name="Alioto T."/>
            <person name="Alioto T."/>
            <person name="Gomez Garrido J."/>
        </authorList>
    </citation>
    <scope>NUCLEOTIDE SEQUENCE</scope>
</reference>
<sequence length="958" mass="104047">MSHIIPMVSGSPPPLDDITWNDEEDDEDDFGNFTGVADNVKSPSSDRGLYLDDTVEFDAFKDIHFNTIDGDIVNKDLSSASATSERPILQNLNLFPDNPPHIELSEKAFSNGEDMQTASNVAEFENISCDTKTLGYLSNLDGSRGRDSMTDSGHCSTDISPVPKSDESPDSCDKSTSSELEDNFNGEVGEKGNCQLFCNLSEINTDQLTGRADSSGCDKDKRFINTTNTTTSNNTNTTTTTNTDIDHSTSQTDPQNPNKDISSHEQSSFSTNTMNQQTDKSGDSPSPPPQPPPLPPPPPSSSSSSSSSSSPSLSTSLPSPNCPPLPLPTTAPDSAAISQSEFTAGTNEAVSSNLSNTCLSGMFDDDSDDWADFSFAVTSNPPPLPPQGNNTCSSFQVSENLFSPSTPSFEESSTRAENEEFASESIENELAAGEDTLKDISEEIQSSSSIQFDSNSRNPNSSPDIRSEIDLPSLDESSIDYDDLVQNCESRSNDSLDGSYSISDQVRTVELKYSTEENQESDDDYGAFPGTGTNSASDNFVPRTSNSDSITSQTKSEEDEFGDFNKFNRAVAESEDEWADFEAATSPFSVDIQVPTESAVSDKLKEEEEEESSWCSFDANVQSHSSHEIDSGQWAQFSESSSLSHNDQELPDASQQQLPSFFPLDPLHSNVNISQTIVSVMNNTFPKVAPISVSCKLLENALLQDVILQDVTMKKTAGTQKKAGTSAYTSSCCIWKQLLDVDVTDALTYNFTDSKGSNRLFKTLRIDSRKILVTHKKPGVPIFAANLGLLEPSKVISGELMKPSSNLVPSLPQETLIDTNRTDQCDSLRQVDIPPVQFDWTGSGLTNPLEQSAASANTLDLDFLVVKDSPETTISKTGDDLDWVFESELLGGPLKPLPSFKPMQPLEDMLANTKSTTVKRGHTSDEHLSQEATVILQTLPDLSFMHAKVLMFPVRQTN</sequence>
<feature type="compositionally biased region" description="Polar residues" evidence="1">
    <location>
        <begin position="248"/>
        <end position="279"/>
    </location>
</feature>
<feature type="compositionally biased region" description="Polar residues" evidence="1">
    <location>
        <begin position="531"/>
        <end position="554"/>
    </location>
</feature>
<dbReference type="GO" id="GO:0030276">
    <property type="term" value="F:clathrin binding"/>
    <property type="evidence" value="ECO:0007669"/>
    <property type="project" value="InterPro"/>
</dbReference>
<dbReference type="PANTHER" id="PTHR16156:SF10">
    <property type="entry name" value="AFTIPHILIN-RELATED"/>
    <property type="match status" value="1"/>
</dbReference>
<dbReference type="GO" id="GO:0030121">
    <property type="term" value="C:AP-1 adaptor complex"/>
    <property type="evidence" value="ECO:0007669"/>
    <property type="project" value="TreeGrafter"/>
</dbReference>
<feature type="region of interest" description="Disordered" evidence="1">
    <location>
        <begin position="208"/>
        <end position="563"/>
    </location>
</feature>
<feature type="compositionally biased region" description="Polar residues" evidence="1">
    <location>
        <begin position="150"/>
        <end position="159"/>
    </location>
</feature>
<dbReference type="Pfam" id="PF15045">
    <property type="entry name" value="Clathrin_bdg"/>
    <property type="match status" value="1"/>
</dbReference>
<feature type="compositionally biased region" description="Pro residues" evidence="1">
    <location>
        <begin position="285"/>
        <end position="300"/>
    </location>
</feature>